<feature type="transmembrane region" description="Helical" evidence="12">
    <location>
        <begin position="73"/>
        <end position="93"/>
    </location>
</feature>
<keyword evidence="5 12" id="KW-0812">Transmembrane</keyword>
<evidence type="ECO:0000256" key="2">
    <source>
        <dbReference type="ARBA" id="ARBA00006810"/>
    </source>
</evidence>
<evidence type="ECO:0000256" key="4">
    <source>
        <dbReference type="ARBA" id="ARBA00022547"/>
    </source>
</evidence>
<evidence type="ECO:0000256" key="8">
    <source>
        <dbReference type="ARBA" id="ARBA00023065"/>
    </source>
</evidence>
<dbReference type="RefSeq" id="YP_009162050.1">
    <property type="nucleotide sequence ID" value="NC_027699.1"/>
</dbReference>
<geneLocation type="mitochondrion" evidence="13"/>
<dbReference type="PANTHER" id="PTHR11410">
    <property type="entry name" value="ATP SYNTHASE SUBUNIT A"/>
    <property type="match status" value="1"/>
</dbReference>
<feature type="transmembrane region" description="Helical" evidence="12">
    <location>
        <begin position="99"/>
        <end position="119"/>
    </location>
</feature>
<dbReference type="GO" id="GO:0045259">
    <property type="term" value="C:proton-transporting ATP synthase complex"/>
    <property type="evidence" value="ECO:0007669"/>
    <property type="project" value="UniProtKB-KW"/>
</dbReference>
<feature type="transmembrane region" description="Helical" evidence="12">
    <location>
        <begin position="197"/>
        <end position="219"/>
    </location>
</feature>
<gene>
    <name evidence="13" type="primary">ATP6</name>
</gene>
<dbReference type="CDD" id="cd00310">
    <property type="entry name" value="ATP-synt_Fo_a_6"/>
    <property type="match status" value="1"/>
</dbReference>
<keyword evidence="7 12" id="KW-1133">Transmembrane helix</keyword>
<keyword evidence="3" id="KW-0813">Transport</keyword>
<keyword evidence="9 12" id="KW-0472">Membrane</keyword>
<comment type="subcellular location">
    <subcellularLocation>
        <location evidence="1">Membrane</location>
        <topology evidence="1">Multi-pass membrane protein</topology>
    </subcellularLocation>
    <subcellularLocation>
        <location evidence="11">Mitochondrion inner membrane</location>
        <topology evidence="11">Multi-pass membrane protein</topology>
    </subcellularLocation>
</comment>
<keyword evidence="8" id="KW-0406">Ion transport</keyword>
<keyword evidence="4" id="KW-0138">CF(0)</keyword>
<dbReference type="InterPro" id="IPR000568">
    <property type="entry name" value="ATP_synth_F0_asu"/>
</dbReference>
<dbReference type="PANTHER" id="PTHR11410:SF0">
    <property type="entry name" value="ATP SYNTHASE SUBUNIT A"/>
    <property type="match status" value="1"/>
</dbReference>
<feature type="transmembrane region" description="Helical" evidence="12">
    <location>
        <begin position="20"/>
        <end position="39"/>
    </location>
</feature>
<evidence type="ECO:0000256" key="11">
    <source>
        <dbReference type="RuleBase" id="RU004450"/>
    </source>
</evidence>
<keyword evidence="6" id="KW-0375">Hydrogen ion transport</keyword>
<evidence type="ECO:0000256" key="1">
    <source>
        <dbReference type="ARBA" id="ARBA00004141"/>
    </source>
</evidence>
<dbReference type="SUPFAM" id="SSF81336">
    <property type="entry name" value="F1F0 ATP synthase subunit A"/>
    <property type="match status" value="1"/>
</dbReference>
<dbReference type="AlphaFoldDB" id="A0A0K0YD56"/>
<dbReference type="NCBIfam" id="TIGR01131">
    <property type="entry name" value="ATP_synt_6_or_A"/>
    <property type="match status" value="1"/>
</dbReference>
<organism evidence="13">
    <name type="scientific">Ramisyllis multicaudata</name>
    <name type="common">Polychaete worm</name>
    <dbReference type="NCBI Taxonomy" id="1166726"/>
    <lineage>
        <taxon>Eukaryota</taxon>
        <taxon>Metazoa</taxon>
        <taxon>Spiralia</taxon>
        <taxon>Lophotrochozoa</taxon>
        <taxon>Annelida</taxon>
        <taxon>Polychaeta</taxon>
        <taxon>Errantia</taxon>
        <taxon>Phyllodocida</taxon>
        <taxon>Syllidae</taxon>
        <taxon>Ramisyllis</taxon>
    </lineage>
</organism>
<evidence type="ECO:0000256" key="5">
    <source>
        <dbReference type="ARBA" id="ARBA00022692"/>
    </source>
</evidence>
<proteinExistence type="inferred from homology"/>
<protein>
    <recommendedName>
        <fullName evidence="11">ATP synthase subunit a</fullName>
    </recommendedName>
</protein>
<evidence type="ECO:0000256" key="3">
    <source>
        <dbReference type="ARBA" id="ARBA00022448"/>
    </source>
</evidence>
<dbReference type="GO" id="GO:0005743">
    <property type="term" value="C:mitochondrial inner membrane"/>
    <property type="evidence" value="ECO:0007669"/>
    <property type="project" value="UniProtKB-SubCell"/>
</dbReference>
<keyword evidence="13" id="KW-0496">Mitochondrion</keyword>
<dbReference type="InterPro" id="IPR045083">
    <property type="entry name" value="ATP_synth_F0_asu_bact/mt"/>
</dbReference>
<dbReference type="InterPro" id="IPR035908">
    <property type="entry name" value="F0_ATP_A_sf"/>
</dbReference>
<dbReference type="PRINTS" id="PR00123">
    <property type="entry name" value="ATPASEA"/>
</dbReference>
<dbReference type="PROSITE" id="PS00449">
    <property type="entry name" value="ATPASE_A"/>
    <property type="match status" value="1"/>
</dbReference>
<evidence type="ECO:0000256" key="12">
    <source>
        <dbReference type="SAM" id="Phobius"/>
    </source>
</evidence>
<dbReference type="EMBL" id="KR534502">
    <property type="protein sequence ID" value="AKS48916.1"/>
    <property type="molecule type" value="Genomic_DNA"/>
</dbReference>
<reference evidence="13" key="1">
    <citation type="journal article" date="2015" name="Sci. Rep.">
        <title>The making of a branching annelid: an analysis of complete mitochondrial genome and ribosomal data of Ramisyllis multicaudata.</title>
        <authorList>
            <person name="Aguado M.T."/>
            <person name="Glasby C.J."/>
            <person name="Schroeder P.C."/>
            <person name="Weigert A."/>
            <person name="Bleidorn C."/>
        </authorList>
    </citation>
    <scope>NUCLEOTIDE SEQUENCE</scope>
</reference>
<sequence>MLASIFSSFDPSLTPTELPLAALIITISLVMSTQSFWMTPTTLSQLHTSTMCMMGSLLRPTAGVKMKGIHTMIFSMFYSIMLLNVMGMFPYIFSMTSHLFLTMSLALPLWVAMILTSFLKAPNKMLAKLLPESTPTPLNPFLTTVELISSCIRPLTLAFRLAANISAGHVILAMMSSFTVNILLVKVSPSLLSTASIIMFYCMFELIICMIQAFVFVLLTSMYTNDYL</sequence>
<accession>A0A0K0YD56</accession>
<dbReference type="Gene3D" id="1.20.120.220">
    <property type="entry name" value="ATP synthase, F0 complex, subunit A"/>
    <property type="match status" value="1"/>
</dbReference>
<evidence type="ECO:0000256" key="9">
    <source>
        <dbReference type="ARBA" id="ARBA00023136"/>
    </source>
</evidence>
<comment type="similarity">
    <text evidence="2">Belongs to the ATPase A chain family.</text>
</comment>
<evidence type="ECO:0000256" key="6">
    <source>
        <dbReference type="ARBA" id="ARBA00022781"/>
    </source>
</evidence>
<dbReference type="GeneID" id="25194586"/>
<dbReference type="GO" id="GO:0046933">
    <property type="term" value="F:proton-transporting ATP synthase activity, rotational mechanism"/>
    <property type="evidence" value="ECO:0007669"/>
    <property type="project" value="TreeGrafter"/>
</dbReference>
<name>A0A0K0YD56_RAMMU</name>
<evidence type="ECO:0000256" key="10">
    <source>
        <dbReference type="ARBA" id="ARBA00023310"/>
    </source>
</evidence>
<keyword evidence="10" id="KW-0066">ATP synthesis</keyword>
<evidence type="ECO:0000256" key="7">
    <source>
        <dbReference type="ARBA" id="ARBA00022989"/>
    </source>
</evidence>
<feature type="transmembrane region" description="Helical" evidence="12">
    <location>
        <begin position="161"/>
        <end position="185"/>
    </location>
</feature>
<dbReference type="CTD" id="4508"/>
<evidence type="ECO:0000313" key="13">
    <source>
        <dbReference type="EMBL" id="AKS48916.1"/>
    </source>
</evidence>
<dbReference type="InterPro" id="IPR023011">
    <property type="entry name" value="ATP_synth_F0_asu_AS"/>
</dbReference>
<dbReference type="Pfam" id="PF00119">
    <property type="entry name" value="ATP-synt_A"/>
    <property type="match status" value="1"/>
</dbReference>